<dbReference type="InterPro" id="IPR036116">
    <property type="entry name" value="FN3_sf"/>
</dbReference>
<keyword evidence="1" id="KW-0677">Repeat</keyword>
<organism evidence="3 4">
    <name type="scientific">Slackia heliotrinireducens (strain ATCC 29202 / DSM 20476 / NCTC 11029 / RHS 1)</name>
    <name type="common">Peptococcus heliotrinreducens</name>
    <dbReference type="NCBI Taxonomy" id="471855"/>
    <lineage>
        <taxon>Bacteria</taxon>
        <taxon>Bacillati</taxon>
        <taxon>Actinomycetota</taxon>
        <taxon>Coriobacteriia</taxon>
        <taxon>Eggerthellales</taxon>
        <taxon>Eggerthellaceae</taxon>
        <taxon>Slackia</taxon>
    </lineage>
</organism>
<reference evidence="3 4" key="1">
    <citation type="journal article" date="2009" name="Stand. Genomic Sci.">
        <title>Complete genome sequence of Slackia heliotrinireducens type strain (RHS 1).</title>
        <authorList>
            <person name="Pukall R."/>
            <person name="Lapidus A."/>
            <person name="Nolan M."/>
            <person name="Copeland A."/>
            <person name="Glavina Del Rio T."/>
            <person name="Lucas S."/>
            <person name="Chen F."/>
            <person name="Tice H."/>
            <person name="Cheng J.F."/>
            <person name="Chertkov O."/>
            <person name="Bruce D."/>
            <person name="Goodwin L."/>
            <person name="Kuske C."/>
            <person name="Brettin T."/>
            <person name="Detter J.C."/>
            <person name="Han C."/>
            <person name="Pitluck S."/>
            <person name="Pati A."/>
            <person name="Mavrommatis K."/>
            <person name="Ivanova N."/>
            <person name="Ovchinnikova G."/>
            <person name="Chen A."/>
            <person name="Palaniappan K."/>
            <person name="Schneider S."/>
            <person name="Rohde M."/>
            <person name="Chain P."/>
            <person name="D'haeseleer P."/>
            <person name="Goker M."/>
            <person name="Bristow J."/>
            <person name="Eisen J.A."/>
            <person name="Markowitz V."/>
            <person name="Kyrpides N.C."/>
            <person name="Klenk H.P."/>
            <person name="Hugenholtz P."/>
        </authorList>
    </citation>
    <scope>NUCLEOTIDE SEQUENCE [LARGE SCALE GENOMIC DNA]</scope>
    <source>
        <strain evidence="4">ATCC 29202 / DSM 20476 / NCTC 11029 / RHS 1</strain>
    </source>
</reference>
<evidence type="ECO:0000313" key="3">
    <source>
        <dbReference type="EMBL" id="ACV21561.1"/>
    </source>
</evidence>
<dbReference type="Pfam" id="PF19127">
    <property type="entry name" value="Choline_bind_3"/>
    <property type="match status" value="1"/>
</dbReference>
<dbReference type="RefSeq" id="WP_012797666.1">
    <property type="nucleotide sequence ID" value="NC_013165.1"/>
</dbReference>
<dbReference type="PROSITE" id="PS51170">
    <property type="entry name" value="CW"/>
    <property type="match status" value="2"/>
</dbReference>
<dbReference type="Proteomes" id="UP000002026">
    <property type="component" value="Chromosome"/>
</dbReference>
<dbReference type="InterPro" id="IPR013783">
    <property type="entry name" value="Ig-like_fold"/>
</dbReference>
<evidence type="ECO:0000256" key="2">
    <source>
        <dbReference type="PROSITE-ProRule" id="PRU00591"/>
    </source>
</evidence>
<dbReference type="Pfam" id="PF01473">
    <property type="entry name" value="Choline_bind_1"/>
    <property type="match status" value="1"/>
</dbReference>
<dbReference type="HOGENOM" id="CLU_1348180_0_0_11"/>
<dbReference type="KEGG" id="shi:Shel_05010"/>
<dbReference type="AlphaFoldDB" id="C7N340"/>
<protein>
    <submittedName>
        <fullName evidence="3">Putative cell wall binding protein</fullName>
    </submittedName>
</protein>
<feature type="repeat" description="Cell wall-binding" evidence="2">
    <location>
        <begin position="162"/>
        <end position="181"/>
    </location>
</feature>
<sequence length="203" mass="21584">MGVRKAYAASDKGFGYVEGQLSIPATLKDLKAQAAGDTLTVTWAAPQSEFNVPDSASYTVELLKDGAVAKTVVVDAAEGTAKAEFSGLAKGDYTVKAFATNIVGRSDKVSVQAHVPGKAATPENGWAKQDGVWYYFKNGAKATGWQKVGNDWYYFAGSGAMKTGWLKVGGSWYYLKSSGKMATGSQVINGRAYYFASNGVWRG</sequence>
<dbReference type="InterPro" id="IPR018337">
    <property type="entry name" value="Cell_wall/Cho-bd_repeat"/>
</dbReference>
<dbReference type="Gene3D" id="2.60.40.10">
    <property type="entry name" value="Immunoglobulins"/>
    <property type="match status" value="1"/>
</dbReference>
<dbReference type="GO" id="GO:0005975">
    <property type="term" value="P:carbohydrate metabolic process"/>
    <property type="evidence" value="ECO:0007669"/>
    <property type="project" value="UniProtKB-ARBA"/>
</dbReference>
<dbReference type="SUPFAM" id="SSF49265">
    <property type="entry name" value="Fibronectin type III"/>
    <property type="match status" value="1"/>
</dbReference>
<dbReference type="STRING" id="471855.Shel_05010"/>
<evidence type="ECO:0000256" key="1">
    <source>
        <dbReference type="ARBA" id="ARBA00022737"/>
    </source>
</evidence>
<dbReference type="Gene3D" id="2.10.270.20">
    <property type="match status" value="1"/>
</dbReference>
<proteinExistence type="predicted"/>
<dbReference type="eggNOG" id="COG5263">
    <property type="taxonomic scope" value="Bacteria"/>
</dbReference>
<dbReference type="SUPFAM" id="SSF69360">
    <property type="entry name" value="Cell wall binding repeat"/>
    <property type="match status" value="1"/>
</dbReference>
<name>C7N340_SLAHD</name>
<evidence type="ECO:0000313" key="4">
    <source>
        <dbReference type="Proteomes" id="UP000002026"/>
    </source>
</evidence>
<gene>
    <name evidence="3" type="ordered locus">Shel_05010</name>
</gene>
<dbReference type="EMBL" id="CP001684">
    <property type="protein sequence ID" value="ACV21561.1"/>
    <property type="molecule type" value="Genomic_DNA"/>
</dbReference>
<accession>C7N340</accession>
<keyword evidence="4" id="KW-1185">Reference proteome</keyword>
<feature type="repeat" description="Cell wall-binding" evidence="2">
    <location>
        <begin position="142"/>
        <end position="161"/>
    </location>
</feature>